<proteinExistence type="predicted"/>
<dbReference type="AlphaFoldDB" id="A0A7S0CH69"/>
<accession>A0A7S0CH69</accession>
<gene>
    <name evidence="1" type="ORF">PINE0816_LOCUS19127</name>
</gene>
<reference evidence="1" key="1">
    <citation type="submission" date="2021-01" db="EMBL/GenBank/DDBJ databases">
        <authorList>
            <person name="Corre E."/>
            <person name="Pelletier E."/>
            <person name="Niang G."/>
            <person name="Scheremetjew M."/>
            <person name="Finn R."/>
            <person name="Kale V."/>
            <person name="Holt S."/>
            <person name="Cochrane G."/>
            <person name="Meng A."/>
            <person name="Brown T."/>
            <person name="Cohen L."/>
        </authorList>
    </citation>
    <scope>NUCLEOTIDE SEQUENCE</scope>
    <source>
        <strain evidence="1">CCAP1064/1</strain>
    </source>
</reference>
<protein>
    <submittedName>
        <fullName evidence="1">Uncharacterized protein</fullName>
    </submittedName>
</protein>
<sequence length="144" mass="16038">MSLKKRKKATASSKENSGNQNTTFWLLIYEKEGRDCPERQEGLYSTKEKAVAAVPAFMNEFAGCGDDWMGGVEGFGKEDEDVGDGFEYFGEDVLKKTNINGGILLSNTTNECASNRITVRLKCMQIDLPDSNILREEEPGNPYH</sequence>
<name>A0A7S0CH69_9STRA</name>
<dbReference type="EMBL" id="HBEL01041084">
    <property type="protein sequence ID" value="CAD8422969.1"/>
    <property type="molecule type" value="Transcribed_RNA"/>
</dbReference>
<organism evidence="1">
    <name type="scientific">Proboscia inermis</name>
    <dbReference type="NCBI Taxonomy" id="420281"/>
    <lineage>
        <taxon>Eukaryota</taxon>
        <taxon>Sar</taxon>
        <taxon>Stramenopiles</taxon>
        <taxon>Ochrophyta</taxon>
        <taxon>Bacillariophyta</taxon>
        <taxon>Coscinodiscophyceae</taxon>
        <taxon>Rhizosoleniophycidae</taxon>
        <taxon>Rhizosoleniales</taxon>
        <taxon>Rhizosoleniaceae</taxon>
        <taxon>Proboscia</taxon>
    </lineage>
</organism>
<evidence type="ECO:0000313" key="1">
    <source>
        <dbReference type="EMBL" id="CAD8422969.1"/>
    </source>
</evidence>